<dbReference type="OrthoDB" id="5379188at2"/>
<dbReference type="EMBL" id="CP001699">
    <property type="protein sequence ID" value="ACU63478.1"/>
    <property type="molecule type" value="Genomic_DNA"/>
</dbReference>
<dbReference type="RefSeq" id="WP_012793643.1">
    <property type="nucleotide sequence ID" value="NC_013132.1"/>
</dbReference>
<sequence>MKAKIIIDEVRKEKILRICSVLKKGDSRDKLAASLRDFIKEVLINIDNNLYRNIGTKHFPGESSLRRLLYEENGELPRANHPYLEKILDRYIETYQDSIEHIVIAPLTDAGVISDPVASRSPFSQATIDELCYRAAHLCCYPECYQLTSGSSLAGHADTRPAGQACLIRGTKAGDIRYDKAGIAGEDAIGNGIWLCAHHAAMINQHEGREYSAEILASWKGIHEQLMQDLLKGKSKANVPAGPSDHRQETMANLILGYLDAQYALFAPWGTQPPQNIKDTVADIVAFLMEKDIEIDPYSRLQQQTDALYAVSDGFIRMTAYTSNSQMGYTLSAFKKTIGMILYEMSAVYGSALPTNIRTIIPVSDNSIAENI</sequence>
<dbReference type="KEGG" id="cpi:Cpin_6066"/>
<proteinExistence type="predicted"/>
<evidence type="ECO:0000313" key="2">
    <source>
        <dbReference type="Proteomes" id="UP000002215"/>
    </source>
</evidence>
<evidence type="ECO:0000313" key="1">
    <source>
        <dbReference type="EMBL" id="ACU63478.1"/>
    </source>
</evidence>
<accession>A0A979G9Y0</accession>
<reference evidence="2" key="1">
    <citation type="submission" date="2009-08" db="EMBL/GenBank/DDBJ databases">
        <title>The complete genome of Chitinophaga pinensis DSM 2588.</title>
        <authorList>
            <consortium name="US DOE Joint Genome Institute (JGI-PGF)"/>
            <person name="Lucas S."/>
            <person name="Copeland A."/>
            <person name="Lapidus A."/>
            <person name="Glavina del Rio T."/>
            <person name="Dalin E."/>
            <person name="Tice H."/>
            <person name="Bruce D."/>
            <person name="Goodwin L."/>
            <person name="Pitluck S."/>
            <person name="Kyrpides N."/>
            <person name="Mavromatis K."/>
            <person name="Ivanova N."/>
            <person name="Mikhailova N."/>
            <person name="Sims D."/>
            <person name="Meinche L."/>
            <person name="Brettin T."/>
            <person name="Detter J.C."/>
            <person name="Han C."/>
            <person name="Larimer F."/>
            <person name="Land M."/>
            <person name="Hauser L."/>
            <person name="Markowitz V."/>
            <person name="Cheng J.-F."/>
            <person name="Hugenholtz P."/>
            <person name="Woyke T."/>
            <person name="Wu D."/>
            <person name="Spring S."/>
            <person name="Klenk H.-P."/>
            <person name="Eisen J.A."/>
        </authorList>
    </citation>
    <scope>NUCLEOTIDE SEQUENCE [LARGE SCALE GENOMIC DNA]</scope>
    <source>
        <strain evidence="2">ATCC 43595 / DSM 2588 / LMG 13176 / NBRC 15968 / NCIMB 11800 / UQM 2034</strain>
    </source>
</reference>
<gene>
    <name evidence="1" type="ordered locus">Cpin_6066</name>
</gene>
<protein>
    <submittedName>
        <fullName evidence="1">Uncharacterized protein</fullName>
    </submittedName>
</protein>
<reference evidence="1 2" key="2">
    <citation type="journal article" date="2010" name="Stand. Genomic Sci.">
        <title>Complete genome sequence of Chitinophaga pinensis type strain (UQM 2034).</title>
        <authorList>
            <person name="Glavina Del Rio T."/>
            <person name="Abt B."/>
            <person name="Spring S."/>
            <person name="Lapidus A."/>
            <person name="Nolan M."/>
            <person name="Tice H."/>
            <person name="Copeland A."/>
            <person name="Cheng J.F."/>
            <person name="Chen F."/>
            <person name="Bruce D."/>
            <person name="Goodwin L."/>
            <person name="Pitluck S."/>
            <person name="Ivanova N."/>
            <person name="Mavromatis K."/>
            <person name="Mikhailova N."/>
            <person name="Pati A."/>
            <person name="Chen A."/>
            <person name="Palaniappan K."/>
            <person name="Land M."/>
            <person name="Hauser L."/>
            <person name="Chang Y.J."/>
            <person name="Jeffries C.D."/>
            <person name="Chain P."/>
            <person name="Saunders E."/>
            <person name="Detter J.C."/>
            <person name="Brettin T."/>
            <person name="Rohde M."/>
            <person name="Goker M."/>
            <person name="Bristow J."/>
            <person name="Eisen J.A."/>
            <person name="Markowitz V."/>
            <person name="Hugenholtz P."/>
            <person name="Kyrpides N.C."/>
            <person name="Klenk H.P."/>
            <person name="Lucas S."/>
        </authorList>
    </citation>
    <scope>NUCLEOTIDE SEQUENCE [LARGE SCALE GENOMIC DNA]</scope>
    <source>
        <strain evidence="2">ATCC 43595 / DSM 2588 / LMG 13176 / NBRC 15968 / NCIMB 11800 / UQM 2034</strain>
    </source>
</reference>
<dbReference type="Proteomes" id="UP000002215">
    <property type="component" value="Chromosome"/>
</dbReference>
<name>A0A979G9Y0_CHIPD</name>
<dbReference type="AlphaFoldDB" id="A0A979G9Y0"/>
<organism evidence="1 2">
    <name type="scientific">Chitinophaga pinensis (strain ATCC 43595 / DSM 2588 / LMG 13176 / NBRC 15968 / NCIMB 11800 / UQM 2034)</name>
    <dbReference type="NCBI Taxonomy" id="485918"/>
    <lineage>
        <taxon>Bacteria</taxon>
        <taxon>Pseudomonadati</taxon>
        <taxon>Bacteroidota</taxon>
        <taxon>Chitinophagia</taxon>
        <taxon>Chitinophagales</taxon>
        <taxon>Chitinophagaceae</taxon>
        <taxon>Chitinophaga</taxon>
    </lineage>
</organism>